<comment type="caution">
    <text evidence="12">The sequence shown here is derived from an EMBL/GenBank/DDBJ whole genome shotgun (WGS) entry which is preliminary data.</text>
</comment>
<dbReference type="Gene3D" id="1.10.1050.10">
    <property type="entry name" value="Ribosomal Protein S4 Delta 41, Chain A, domain 1"/>
    <property type="match status" value="1"/>
</dbReference>
<keyword evidence="3 7" id="KW-0694">RNA-binding</keyword>
<name>A0A227KIE4_9BURK</name>
<dbReference type="GeneID" id="78362582"/>
<dbReference type="InterPro" id="IPR005709">
    <property type="entry name" value="Ribosomal_uS4_bac-type"/>
</dbReference>
<dbReference type="CDD" id="cd00165">
    <property type="entry name" value="S4"/>
    <property type="match status" value="1"/>
</dbReference>
<evidence type="ECO:0000256" key="7">
    <source>
        <dbReference type="HAMAP-Rule" id="MF_01306"/>
    </source>
</evidence>
<dbReference type="InterPro" id="IPR018079">
    <property type="entry name" value="Ribosomal_uS4_CS"/>
</dbReference>
<dbReference type="Pfam" id="PF01479">
    <property type="entry name" value="S4"/>
    <property type="match status" value="1"/>
</dbReference>
<dbReference type="PROSITE" id="PS50889">
    <property type="entry name" value="S4"/>
    <property type="match status" value="1"/>
</dbReference>
<dbReference type="NCBIfam" id="NF003717">
    <property type="entry name" value="PRK05327.1"/>
    <property type="match status" value="1"/>
</dbReference>
<dbReference type="InterPro" id="IPR001912">
    <property type="entry name" value="Ribosomal_uS4_N"/>
</dbReference>
<dbReference type="EMBL" id="NHMP01000004">
    <property type="protein sequence ID" value="OXE47567.1"/>
    <property type="molecule type" value="Genomic_DNA"/>
</dbReference>
<feature type="region of interest" description="Disordered" evidence="9">
    <location>
        <begin position="26"/>
        <end position="48"/>
    </location>
</feature>
<comment type="function">
    <text evidence="7">One of the primary rRNA binding proteins, it binds directly to 16S rRNA where it nucleates assembly of the body of the 30S subunit.</text>
</comment>
<sequence length="207" mass="23453">MARYTGPKEKLARREGCDLNLKSARRSFSSKCKSEEAPGQHGRTSGARLSDYGQQLREKQKVKRMYGVLERQFRLYFEKANSMRGNVGEQLLGLLECRLDNVVYRMGFGCTRAEARQLVSHCAVTVNGKKVNIPSYQVRAGDVIAIREKAKNQTRINESVKMAESNGFPDWVAVDSKKLEGTFKNVPARDEIAHDVNESLIVEFYSR</sequence>
<dbReference type="InterPro" id="IPR002942">
    <property type="entry name" value="S4_RNA-bd"/>
</dbReference>
<evidence type="ECO:0000256" key="9">
    <source>
        <dbReference type="SAM" id="MobiDB-lite"/>
    </source>
</evidence>
<dbReference type="Proteomes" id="UP000214610">
    <property type="component" value="Unassembled WGS sequence"/>
</dbReference>
<dbReference type="FunFam" id="3.10.290.10:FF:000001">
    <property type="entry name" value="30S ribosomal protein S4"/>
    <property type="match status" value="1"/>
</dbReference>
<evidence type="ECO:0000256" key="3">
    <source>
        <dbReference type="ARBA" id="ARBA00022884"/>
    </source>
</evidence>
<dbReference type="Gene3D" id="3.10.290.10">
    <property type="entry name" value="RNA-binding S4 domain"/>
    <property type="match status" value="1"/>
</dbReference>
<keyword evidence="4 7" id="KW-0689">Ribosomal protein</keyword>
<evidence type="ECO:0000256" key="6">
    <source>
        <dbReference type="ARBA" id="ARBA00035254"/>
    </source>
</evidence>
<dbReference type="FunFam" id="1.10.1050.10:FF:000001">
    <property type="entry name" value="30S ribosomal protein S4"/>
    <property type="match status" value="1"/>
</dbReference>
<evidence type="ECO:0000256" key="8">
    <source>
        <dbReference type="RuleBase" id="RU003699"/>
    </source>
</evidence>
<dbReference type="GO" id="GO:0003735">
    <property type="term" value="F:structural constituent of ribosome"/>
    <property type="evidence" value="ECO:0007669"/>
    <property type="project" value="InterPro"/>
</dbReference>
<keyword evidence="13" id="KW-1185">Reference proteome</keyword>
<evidence type="ECO:0000256" key="4">
    <source>
        <dbReference type="ARBA" id="ARBA00022980"/>
    </source>
</evidence>
<dbReference type="GO" id="GO:0015935">
    <property type="term" value="C:small ribosomal subunit"/>
    <property type="evidence" value="ECO:0007669"/>
    <property type="project" value="InterPro"/>
</dbReference>
<evidence type="ECO:0000256" key="2">
    <source>
        <dbReference type="ARBA" id="ARBA00022730"/>
    </source>
</evidence>
<dbReference type="PANTHER" id="PTHR11831">
    <property type="entry name" value="30S 40S RIBOSOMAL PROTEIN"/>
    <property type="match status" value="1"/>
</dbReference>
<dbReference type="AlphaFoldDB" id="A0A227KIE4"/>
<evidence type="ECO:0000313" key="13">
    <source>
        <dbReference type="Proteomes" id="UP000214610"/>
    </source>
</evidence>
<dbReference type="InterPro" id="IPR036986">
    <property type="entry name" value="S4_RNA-bd_sf"/>
</dbReference>
<dbReference type="GO" id="GO:0019843">
    <property type="term" value="F:rRNA binding"/>
    <property type="evidence" value="ECO:0007669"/>
    <property type="project" value="UniProtKB-UniRule"/>
</dbReference>
<keyword evidence="5 7" id="KW-0687">Ribonucleoprotein</keyword>
<gene>
    <name evidence="7" type="primary">rpsD</name>
    <name evidence="12" type="ORF">ADH67_07160</name>
</gene>
<comment type="subunit">
    <text evidence="7">Part of the 30S ribosomal subunit. Contacts protein S5. The interaction surface between S4 and S5 is involved in control of translational fidelity.</text>
</comment>
<dbReference type="PANTHER" id="PTHR11831:SF4">
    <property type="entry name" value="SMALL RIBOSOMAL SUBUNIT PROTEIN US4M"/>
    <property type="match status" value="1"/>
</dbReference>
<evidence type="ECO:0000256" key="1">
    <source>
        <dbReference type="ARBA" id="ARBA00007465"/>
    </source>
</evidence>
<dbReference type="GO" id="GO:0006412">
    <property type="term" value="P:translation"/>
    <property type="evidence" value="ECO:0007669"/>
    <property type="project" value="UniProtKB-UniRule"/>
</dbReference>
<comment type="similarity">
    <text evidence="1 7 8">Belongs to the universal ribosomal protein uS4 family.</text>
</comment>
<feature type="domain" description="RNA-binding S4" evidence="10">
    <location>
        <begin position="97"/>
        <end position="161"/>
    </location>
</feature>
<evidence type="ECO:0000256" key="5">
    <source>
        <dbReference type="ARBA" id="ARBA00023274"/>
    </source>
</evidence>
<dbReference type="RefSeq" id="WP_066594926.1">
    <property type="nucleotide sequence ID" value="NZ_CAJTBZ010000012.1"/>
</dbReference>
<evidence type="ECO:0000259" key="10">
    <source>
        <dbReference type="SMART" id="SM00363"/>
    </source>
</evidence>
<dbReference type="SUPFAM" id="SSF55174">
    <property type="entry name" value="Alpha-L RNA-binding motif"/>
    <property type="match status" value="1"/>
</dbReference>
<keyword evidence="2 7" id="KW-0699">rRNA-binding</keyword>
<dbReference type="Pfam" id="PF00163">
    <property type="entry name" value="Ribosomal_S4"/>
    <property type="match status" value="1"/>
</dbReference>
<dbReference type="SMART" id="SM00363">
    <property type="entry name" value="S4"/>
    <property type="match status" value="1"/>
</dbReference>
<dbReference type="HAMAP" id="MF_01306_B">
    <property type="entry name" value="Ribosomal_uS4_B"/>
    <property type="match status" value="1"/>
</dbReference>
<evidence type="ECO:0000313" key="12">
    <source>
        <dbReference type="EMBL" id="OXE47567.1"/>
    </source>
</evidence>
<dbReference type="PROSITE" id="PS00632">
    <property type="entry name" value="RIBOSOMAL_S4"/>
    <property type="match status" value="1"/>
</dbReference>
<dbReference type="GO" id="GO:0042274">
    <property type="term" value="P:ribosomal small subunit biogenesis"/>
    <property type="evidence" value="ECO:0007669"/>
    <property type="project" value="TreeGrafter"/>
</dbReference>
<proteinExistence type="inferred from homology"/>
<comment type="function">
    <text evidence="7">With S5 and S12 plays an important role in translational accuracy.</text>
</comment>
<organism evidence="12 13">
    <name type="scientific">Turicimonas muris</name>
    <dbReference type="NCBI Taxonomy" id="1796652"/>
    <lineage>
        <taxon>Bacteria</taxon>
        <taxon>Pseudomonadati</taxon>
        <taxon>Pseudomonadota</taxon>
        <taxon>Betaproteobacteria</taxon>
        <taxon>Burkholderiales</taxon>
        <taxon>Sutterellaceae</taxon>
        <taxon>Turicimonas</taxon>
    </lineage>
</organism>
<accession>A0A227KIE4</accession>
<dbReference type="NCBIfam" id="TIGR01017">
    <property type="entry name" value="rpsD_bact"/>
    <property type="match status" value="1"/>
</dbReference>
<reference evidence="13" key="1">
    <citation type="submission" date="2017-05" db="EMBL/GenBank/DDBJ databases">
        <title>Improved OligoMM genomes.</title>
        <authorList>
            <person name="Garzetti D."/>
        </authorList>
    </citation>
    <scope>NUCLEOTIDE SEQUENCE [LARGE SCALE GENOMIC DNA]</scope>
    <source>
        <strain evidence="13">YL45</strain>
    </source>
</reference>
<protein>
    <recommendedName>
        <fullName evidence="6 7">Small ribosomal subunit protein uS4</fullName>
    </recommendedName>
</protein>
<dbReference type="SMART" id="SM01390">
    <property type="entry name" value="Ribosomal_S4"/>
    <property type="match status" value="1"/>
</dbReference>
<evidence type="ECO:0000259" key="11">
    <source>
        <dbReference type="SMART" id="SM01390"/>
    </source>
</evidence>
<feature type="domain" description="Small ribosomal subunit protein uS4 N-terminal" evidence="11">
    <location>
        <begin position="3"/>
        <end position="96"/>
    </location>
</feature>
<dbReference type="InterPro" id="IPR022801">
    <property type="entry name" value="Ribosomal_uS4"/>
</dbReference>